<evidence type="ECO:0008006" key="4">
    <source>
        <dbReference type="Google" id="ProtNLM"/>
    </source>
</evidence>
<evidence type="ECO:0000256" key="1">
    <source>
        <dbReference type="SAM" id="SignalP"/>
    </source>
</evidence>
<feature type="chain" id="PRO_5013182624" description="Twin-arginine translocation pathway signal" evidence="1">
    <location>
        <begin position="25"/>
        <end position="169"/>
    </location>
</feature>
<feature type="signal peptide" evidence="1">
    <location>
        <begin position="1"/>
        <end position="24"/>
    </location>
</feature>
<organism evidence="2 3">
    <name type="scientific">Rhizorhabdus histidinilytica</name>
    <dbReference type="NCBI Taxonomy" id="439228"/>
    <lineage>
        <taxon>Bacteria</taxon>
        <taxon>Pseudomonadati</taxon>
        <taxon>Pseudomonadota</taxon>
        <taxon>Alphaproteobacteria</taxon>
        <taxon>Sphingomonadales</taxon>
        <taxon>Sphingomonadaceae</taxon>
        <taxon>Rhizorhabdus</taxon>
    </lineage>
</organism>
<dbReference type="STRING" id="439228.SAMN06295920_11516"/>
<name>A0A1T5GIA9_9SPHN</name>
<gene>
    <name evidence="2" type="ORF">SAMN06295920_11516</name>
</gene>
<evidence type="ECO:0000313" key="2">
    <source>
        <dbReference type="EMBL" id="SKC08067.1"/>
    </source>
</evidence>
<dbReference type="OrthoDB" id="4929908at2"/>
<protein>
    <recommendedName>
        <fullName evidence="4">Twin-arginine translocation pathway signal</fullName>
    </recommendedName>
</protein>
<accession>A0A1T5GIA9</accession>
<dbReference type="AlphaFoldDB" id="A0A1T5GIA9"/>
<dbReference type="Proteomes" id="UP000189818">
    <property type="component" value="Unassembled WGS sequence"/>
</dbReference>
<evidence type="ECO:0000313" key="3">
    <source>
        <dbReference type="Proteomes" id="UP000189818"/>
    </source>
</evidence>
<dbReference type="EMBL" id="FUYM01000015">
    <property type="protein sequence ID" value="SKC08067.1"/>
    <property type="molecule type" value="Genomic_DNA"/>
</dbReference>
<keyword evidence="3" id="KW-1185">Reference proteome</keyword>
<proteinExistence type="predicted"/>
<keyword evidence="1" id="KW-0732">Signal</keyword>
<dbReference type="RefSeq" id="WP_079650675.1">
    <property type="nucleotide sequence ID" value="NZ_FUYM01000015.1"/>
</dbReference>
<reference evidence="3" key="1">
    <citation type="submission" date="2017-02" db="EMBL/GenBank/DDBJ databases">
        <authorList>
            <person name="Varghese N."/>
            <person name="Submissions S."/>
        </authorList>
    </citation>
    <scope>NUCLEOTIDE SEQUENCE [LARGE SCALE GENOMIC DNA]</scope>
    <source>
        <strain evidence="3">UM2</strain>
    </source>
</reference>
<sequence>MTSVSMTRRGAVRSIALAATIPFACGRAIGATVAAVDRGAAATAALLRVAFPHGRLTPDFYRGVAETYLKEVAAKPAAIAEHDRGLALLDGSHIAPFADLPAVIQKGLVEKIDQEPFFKAILWRGAELIYRDRSVWKMVGYEGSSLEYGGYHDRGFDDIDWLPRAGARA</sequence>